<dbReference type="InterPro" id="IPR001789">
    <property type="entry name" value="Sig_transdc_resp-reg_receiver"/>
</dbReference>
<reference evidence="4 7" key="1">
    <citation type="submission" date="2014-07" db="EMBL/GenBank/DDBJ databases">
        <title>Draft genome sequence of Thalassospira xiamenensis IB13.</title>
        <authorList>
            <person name="Lai Q."/>
            <person name="Shao Z."/>
        </authorList>
    </citation>
    <scope>NUCLEOTIDE SEQUENCE [LARGE SCALE GENOMIC DNA]</scope>
    <source>
        <strain evidence="4 7">IB13</strain>
    </source>
</reference>
<dbReference type="EMBL" id="OBMM01000002">
    <property type="protein sequence ID" value="SOC16370.1"/>
    <property type="molecule type" value="Genomic_DNA"/>
</dbReference>
<dbReference type="EMBL" id="JPWJ01000003">
    <property type="protein sequence ID" value="RCK51538.1"/>
    <property type="molecule type" value="Genomic_DNA"/>
</dbReference>
<evidence type="ECO:0000259" key="3">
    <source>
        <dbReference type="PROSITE" id="PS50110"/>
    </source>
</evidence>
<dbReference type="RefSeq" id="WP_062950438.1">
    <property type="nucleotide sequence ID" value="NZ_JALLPZ010000002.1"/>
</dbReference>
<evidence type="ECO:0000256" key="1">
    <source>
        <dbReference type="ARBA" id="ARBA00022553"/>
    </source>
</evidence>
<dbReference type="InterPro" id="IPR050595">
    <property type="entry name" value="Bact_response_regulator"/>
</dbReference>
<evidence type="ECO:0000256" key="2">
    <source>
        <dbReference type="PROSITE-ProRule" id="PRU00169"/>
    </source>
</evidence>
<dbReference type="Proteomes" id="UP000252266">
    <property type="component" value="Unassembled WGS sequence"/>
</dbReference>
<dbReference type="Gene3D" id="3.40.50.2300">
    <property type="match status" value="1"/>
</dbReference>
<name>A0A154KRC9_9PROT</name>
<reference evidence="5 6" key="2">
    <citation type="submission" date="2017-08" db="EMBL/GenBank/DDBJ databases">
        <authorList>
            <person name="de Groot N.N."/>
        </authorList>
    </citation>
    <scope>NUCLEOTIDE SEQUENCE [LARGE SCALE GENOMIC DNA]</scope>
    <source>
        <strain evidence="5 6">USBA 78</strain>
    </source>
</reference>
<accession>A0A154KRC9</accession>
<dbReference type="Proteomes" id="UP000219068">
    <property type="component" value="Unassembled WGS sequence"/>
</dbReference>
<feature type="modified residue" description="4-aspartylphosphate" evidence="2">
    <location>
        <position position="57"/>
    </location>
</feature>
<keyword evidence="1 2" id="KW-0597">Phosphoprotein</keyword>
<evidence type="ECO:0000313" key="6">
    <source>
        <dbReference type="Proteomes" id="UP000219068"/>
    </source>
</evidence>
<organism evidence="4 7">
    <name type="scientific">Thalassospira xiamenensis</name>
    <dbReference type="NCBI Taxonomy" id="220697"/>
    <lineage>
        <taxon>Bacteria</taxon>
        <taxon>Pseudomonadati</taxon>
        <taxon>Pseudomonadota</taxon>
        <taxon>Alphaproteobacteria</taxon>
        <taxon>Rhodospirillales</taxon>
        <taxon>Thalassospiraceae</taxon>
        <taxon>Thalassospira</taxon>
    </lineage>
</organism>
<proteinExistence type="predicted"/>
<dbReference type="AlphaFoldDB" id="A0A154KRC9"/>
<evidence type="ECO:0000313" key="7">
    <source>
        <dbReference type="Proteomes" id="UP000252266"/>
    </source>
</evidence>
<dbReference type="InterPro" id="IPR011006">
    <property type="entry name" value="CheY-like_superfamily"/>
</dbReference>
<evidence type="ECO:0000313" key="4">
    <source>
        <dbReference type="EMBL" id="RCK51538.1"/>
    </source>
</evidence>
<dbReference type="PANTHER" id="PTHR44591">
    <property type="entry name" value="STRESS RESPONSE REGULATOR PROTEIN 1"/>
    <property type="match status" value="1"/>
</dbReference>
<sequence length="134" mass="14711">MAAGNDLLIVGVDDDPKSLVLLKRIVESGGYSFVGVSSGKELLETLKTRKPRIILMDIMMPGMNGFEASIRVRTRFPDLACAIIYVTARQGEEDLRGGVAAGGNDFVLKPINREKLLSRIEKWIGRVHTIKTAI</sequence>
<dbReference type="PANTHER" id="PTHR44591:SF3">
    <property type="entry name" value="RESPONSE REGULATORY DOMAIN-CONTAINING PROTEIN"/>
    <property type="match status" value="1"/>
</dbReference>
<dbReference type="SUPFAM" id="SSF52172">
    <property type="entry name" value="CheY-like"/>
    <property type="match status" value="1"/>
</dbReference>
<dbReference type="PROSITE" id="PS50110">
    <property type="entry name" value="RESPONSE_REGULATORY"/>
    <property type="match status" value="1"/>
</dbReference>
<protein>
    <submittedName>
        <fullName evidence="4 5">Response regulator</fullName>
    </submittedName>
</protein>
<feature type="domain" description="Response regulatory" evidence="3">
    <location>
        <begin position="8"/>
        <end position="124"/>
    </location>
</feature>
<evidence type="ECO:0000313" key="5">
    <source>
        <dbReference type="EMBL" id="SOC16370.1"/>
    </source>
</evidence>
<dbReference type="GO" id="GO:0000160">
    <property type="term" value="P:phosphorelay signal transduction system"/>
    <property type="evidence" value="ECO:0007669"/>
    <property type="project" value="InterPro"/>
</dbReference>
<dbReference type="SMART" id="SM00448">
    <property type="entry name" value="REC"/>
    <property type="match status" value="1"/>
</dbReference>
<gene>
    <name evidence="5" type="ORF">SAMN05428964_102272</name>
    <name evidence="4" type="ORF">TH44_08400</name>
</gene>
<dbReference type="Pfam" id="PF00072">
    <property type="entry name" value="Response_reg"/>
    <property type="match status" value="1"/>
</dbReference>